<dbReference type="InterPro" id="IPR005467">
    <property type="entry name" value="His_kinase_dom"/>
</dbReference>
<feature type="region of interest" description="Disordered" evidence="7">
    <location>
        <begin position="88"/>
        <end position="134"/>
    </location>
</feature>
<protein>
    <recommendedName>
        <fullName evidence="2">histidine kinase</fullName>
        <ecNumber evidence="2">2.7.13.3</ecNumber>
    </recommendedName>
</protein>
<keyword evidence="4" id="KW-0808">Transferase</keyword>
<sequence length="319" mass="33463">MRADPVSPLLRLARRLVPPRGRAADAGSGAATDPATDPGARPAADPGDRSMEAGPPGEMLVLRALCHELRPPVTMLGSLLRALDREDGADDGDDVGRETGHRRAATAGPGRSGPVHRPGDGPEAGTGPDPRAGDDRRALARLAVAHTRHLDELLRHAAAIVEGLSEPPDDTTTAALGRIVPAVAATVPDGRLSVRVSASAARTRVHPRHTRQILTNLLGNAVRHGPADGRITLHARTRGRSLLLIVCDEGSPTPELARALRRDAPPAGMHGLGLWLVRQLAQRHGGRAFARRTVPAGVAVGVLLPRPGGLSRRGHRLAR</sequence>
<dbReference type="GO" id="GO:0004673">
    <property type="term" value="F:protein histidine kinase activity"/>
    <property type="evidence" value="ECO:0007669"/>
    <property type="project" value="UniProtKB-EC"/>
</dbReference>
<dbReference type="GO" id="GO:0000160">
    <property type="term" value="P:phosphorelay signal transduction system"/>
    <property type="evidence" value="ECO:0007669"/>
    <property type="project" value="UniProtKB-KW"/>
</dbReference>
<evidence type="ECO:0000256" key="1">
    <source>
        <dbReference type="ARBA" id="ARBA00000085"/>
    </source>
</evidence>
<evidence type="ECO:0000256" key="7">
    <source>
        <dbReference type="SAM" id="MobiDB-lite"/>
    </source>
</evidence>
<reference evidence="9 10" key="1">
    <citation type="submission" date="2023-07" db="EMBL/GenBank/DDBJ databases">
        <title>Sequencing the genomes of 1000 actinobacteria strains.</title>
        <authorList>
            <person name="Klenk H.-P."/>
        </authorList>
    </citation>
    <scope>NUCLEOTIDE SEQUENCE [LARGE SCALE GENOMIC DNA]</scope>
    <source>
        <strain evidence="9 10">DSM 44709</strain>
    </source>
</reference>
<name>A0AAE3VV51_9ACTN</name>
<dbReference type="AlphaFoldDB" id="A0AAE3VV51"/>
<evidence type="ECO:0000256" key="4">
    <source>
        <dbReference type="ARBA" id="ARBA00022679"/>
    </source>
</evidence>
<feature type="domain" description="Histidine kinase" evidence="8">
    <location>
        <begin position="64"/>
        <end position="308"/>
    </location>
</feature>
<dbReference type="InterPro" id="IPR050980">
    <property type="entry name" value="2C_sensor_his_kinase"/>
</dbReference>
<comment type="caution">
    <text evidence="9">The sequence shown here is derived from an EMBL/GenBank/DDBJ whole genome shotgun (WGS) entry which is preliminary data.</text>
</comment>
<evidence type="ECO:0000313" key="10">
    <source>
        <dbReference type="Proteomes" id="UP001240236"/>
    </source>
</evidence>
<evidence type="ECO:0000313" key="9">
    <source>
        <dbReference type="EMBL" id="MDQ0364813.1"/>
    </source>
</evidence>
<dbReference type="PANTHER" id="PTHR44936">
    <property type="entry name" value="SENSOR PROTEIN CREC"/>
    <property type="match status" value="1"/>
</dbReference>
<gene>
    <name evidence="9" type="ORF">J2S42_001482</name>
</gene>
<dbReference type="PROSITE" id="PS50109">
    <property type="entry name" value="HIS_KIN"/>
    <property type="match status" value="1"/>
</dbReference>
<dbReference type="Gene3D" id="3.30.565.10">
    <property type="entry name" value="Histidine kinase-like ATPase, C-terminal domain"/>
    <property type="match status" value="1"/>
</dbReference>
<evidence type="ECO:0000259" key="8">
    <source>
        <dbReference type="PROSITE" id="PS50109"/>
    </source>
</evidence>
<comment type="catalytic activity">
    <reaction evidence="1">
        <text>ATP + protein L-histidine = ADP + protein N-phospho-L-histidine.</text>
        <dbReference type="EC" id="2.7.13.3"/>
    </reaction>
</comment>
<dbReference type="SMART" id="SM00387">
    <property type="entry name" value="HATPase_c"/>
    <property type="match status" value="1"/>
</dbReference>
<evidence type="ECO:0000256" key="6">
    <source>
        <dbReference type="ARBA" id="ARBA00023012"/>
    </source>
</evidence>
<evidence type="ECO:0000256" key="2">
    <source>
        <dbReference type="ARBA" id="ARBA00012438"/>
    </source>
</evidence>
<dbReference type="PANTHER" id="PTHR44936:SF9">
    <property type="entry name" value="SENSOR PROTEIN CREC"/>
    <property type="match status" value="1"/>
</dbReference>
<evidence type="ECO:0000256" key="3">
    <source>
        <dbReference type="ARBA" id="ARBA00022553"/>
    </source>
</evidence>
<feature type="compositionally biased region" description="Low complexity" evidence="7">
    <location>
        <begin position="8"/>
        <end position="37"/>
    </location>
</feature>
<dbReference type="Proteomes" id="UP001240236">
    <property type="component" value="Unassembled WGS sequence"/>
</dbReference>
<dbReference type="CDD" id="cd00075">
    <property type="entry name" value="HATPase"/>
    <property type="match status" value="1"/>
</dbReference>
<dbReference type="SUPFAM" id="SSF55874">
    <property type="entry name" value="ATPase domain of HSP90 chaperone/DNA topoisomerase II/histidine kinase"/>
    <property type="match status" value="1"/>
</dbReference>
<keyword evidence="10" id="KW-1185">Reference proteome</keyword>
<organism evidence="9 10">
    <name type="scientific">Catenuloplanes indicus</name>
    <dbReference type="NCBI Taxonomy" id="137267"/>
    <lineage>
        <taxon>Bacteria</taxon>
        <taxon>Bacillati</taxon>
        <taxon>Actinomycetota</taxon>
        <taxon>Actinomycetes</taxon>
        <taxon>Micromonosporales</taxon>
        <taxon>Micromonosporaceae</taxon>
        <taxon>Catenuloplanes</taxon>
    </lineage>
</organism>
<evidence type="ECO:0000256" key="5">
    <source>
        <dbReference type="ARBA" id="ARBA00022777"/>
    </source>
</evidence>
<dbReference type="RefSeq" id="WP_307236548.1">
    <property type="nucleotide sequence ID" value="NZ_JAUSUZ010000001.1"/>
</dbReference>
<dbReference type="InterPro" id="IPR036890">
    <property type="entry name" value="HATPase_C_sf"/>
</dbReference>
<dbReference type="EMBL" id="JAUSUZ010000001">
    <property type="protein sequence ID" value="MDQ0364813.1"/>
    <property type="molecule type" value="Genomic_DNA"/>
</dbReference>
<dbReference type="InterPro" id="IPR003594">
    <property type="entry name" value="HATPase_dom"/>
</dbReference>
<dbReference type="EC" id="2.7.13.3" evidence="2"/>
<accession>A0AAE3VV51</accession>
<dbReference type="Pfam" id="PF02518">
    <property type="entry name" value="HATPase_c"/>
    <property type="match status" value="1"/>
</dbReference>
<keyword evidence="5 9" id="KW-0418">Kinase</keyword>
<proteinExistence type="predicted"/>
<feature type="region of interest" description="Disordered" evidence="7">
    <location>
        <begin position="1"/>
        <end position="55"/>
    </location>
</feature>
<keyword evidence="6" id="KW-0902">Two-component regulatory system</keyword>
<keyword evidence="3" id="KW-0597">Phosphoprotein</keyword>